<organism evidence="2 3">
    <name type="scientific">Microctonus aethiopoides</name>
    <dbReference type="NCBI Taxonomy" id="144406"/>
    <lineage>
        <taxon>Eukaryota</taxon>
        <taxon>Metazoa</taxon>
        <taxon>Ecdysozoa</taxon>
        <taxon>Arthropoda</taxon>
        <taxon>Hexapoda</taxon>
        <taxon>Insecta</taxon>
        <taxon>Pterygota</taxon>
        <taxon>Neoptera</taxon>
        <taxon>Endopterygota</taxon>
        <taxon>Hymenoptera</taxon>
        <taxon>Apocrita</taxon>
        <taxon>Ichneumonoidea</taxon>
        <taxon>Braconidae</taxon>
        <taxon>Euphorinae</taxon>
        <taxon>Microctonus</taxon>
    </lineage>
</organism>
<accession>A0AA39FZR2</accession>
<gene>
    <name evidence="2" type="ORF">PV328_002136</name>
</gene>
<keyword evidence="3" id="KW-1185">Reference proteome</keyword>
<dbReference type="EMBL" id="JAQQBS010000001">
    <property type="protein sequence ID" value="KAK0178159.1"/>
    <property type="molecule type" value="Genomic_DNA"/>
</dbReference>
<reference evidence="2" key="1">
    <citation type="journal article" date="2023" name="bioRxiv">
        <title>Scaffold-level genome assemblies of two parasitoid biocontrol wasps reveal the parthenogenesis mechanism and an associated novel virus.</title>
        <authorList>
            <person name="Inwood S."/>
            <person name="Skelly J."/>
            <person name="Guhlin J."/>
            <person name="Harrop T."/>
            <person name="Goldson S."/>
            <person name="Dearden P."/>
        </authorList>
    </citation>
    <scope>NUCLEOTIDE SEQUENCE</scope>
    <source>
        <strain evidence="2">Irish</strain>
        <tissue evidence="2">Whole body</tissue>
    </source>
</reference>
<protein>
    <recommendedName>
        <fullName evidence="4">EGF-like domain-containing protein</fullName>
    </recommendedName>
</protein>
<name>A0AA39FZR2_9HYME</name>
<dbReference type="PANTHER" id="PTHR22963:SF39">
    <property type="entry name" value="DUMPY"/>
    <property type="match status" value="1"/>
</dbReference>
<dbReference type="Proteomes" id="UP001168990">
    <property type="component" value="Unassembled WGS sequence"/>
</dbReference>
<evidence type="ECO:0000313" key="2">
    <source>
        <dbReference type="EMBL" id="KAK0178159.1"/>
    </source>
</evidence>
<feature type="chain" id="PRO_5041331436" description="EGF-like domain-containing protein" evidence="1">
    <location>
        <begin position="23"/>
        <end position="596"/>
    </location>
</feature>
<dbReference type="AlphaFoldDB" id="A0AA39FZR2"/>
<evidence type="ECO:0000256" key="1">
    <source>
        <dbReference type="SAM" id="SignalP"/>
    </source>
</evidence>
<feature type="signal peptide" evidence="1">
    <location>
        <begin position="1"/>
        <end position="22"/>
    </location>
</feature>
<evidence type="ECO:0008006" key="4">
    <source>
        <dbReference type="Google" id="ProtNLM"/>
    </source>
</evidence>
<proteinExistence type="predicted"/>
<keyword evidence="1" id="KW-0732">Signal</keyword>
<dbReference type="PANTHER" id="PTHR22963">
    <property type="entry name" value="ENDOGLIN-RELATED"/>
    <property type="match status" value="1"/>
</dbReference>
<comment type="caution">
    <text evidence="2">The sequence shown here is derived from an EMBL/GenBank/DDBJ whole genome shotgun (WGS) entry which is preliminary data.</text>
</comment>
<reference evidence="2" key="2">
    <citation type="submission" date="2023-03" db="EMBL/GenBank/DDBJ databases">
        <authorList>
            <person name="Inwood S.N."/>
            <person name="Skelly J.G."/>
            <person name="Guhlin J."/>
            <person name="Harrop T.W.R."/>
            <person name="Goldson S.G."/>
            <person name="Dearden P.K."/>
        </authorList>
    </citation>
    <scope>NUCLEOTIDE SEQUENCE</scope>
    <source>
        <strain evidence="2">Irish</strain>
        <tissue evidence="2">Whole body</tissue>
    </source>
</reference>
<evidence type="ECO:0000313" key="3">
    <source>
        <dbReference type="Proteomes" id="UP001168990"/>
    </source>
</evidence>
<sequence length="596" mass="65603">MKAIFIILICVPCLLPILIIDGSELGQIINNNCTNDTDCDLSEKCSNNKCIYVCNGVSCGPHGYCTSNKDHTSSCICEARSKINSSITDCITHCIHDTDCDPFEKCSNNKCIFACDGVSCGSEAHCQIYYNHKSSCTCGPNLEFESNWKKCVPHCRNDTDCGPFEKCSNNKCIFACAGVSCGPHGYCISNNDHTSSCICEARSKINSSITDCILPCTDDTDCDPFEKCSNNECIFACDEVSCGHHGQCIVYNDHKSACVCEPTSKFNSTIGNCAPHCTNDTDCDPFDKCTNNKCISACDGVSCGSEAYCQMNSNHTSSCICGPNLEFDSHREKCVPHCTHDTDCDRFDKCSNNKCISACDGVSCGRHGHCIINNNHESACVCGPKSKFNSIIGECVTHCTHDTDCDPLEKCSNNKCIFACDGVSCGRHGHCEPESNHTSWCYCHPKLKFDSSFKECGSHVITNNGTSHTFSVIGRYIQFYFKGNEPVGVVIIIHNIATDQPNQYFVIITDKDIRTQIDLNVTVDTLPPSTLSADEYRGFWFKFDDTTIKFGKMENNTSIREYVIENGSIINSIRLISTNDTEWFVAGLLPEELNTN</sequence>